<dbReference type="AlphaFoldDB" id="A0A6C0LZJ6"/>
<organism evidence="2">
    <name type="scientific">viral metagenome</name>
    <dbReference type="NCBI Taxonomy" id="1070528"/>
    <lineage>
        <taxon>unclassified sequences</taxon>
        <taxon>metagenomes</taxon>
        <taxon>organismal metagenomes</taxon>
    </lineage>
</organism>
<feature type="compositionally biased region" description="Low complexity" evidence="1">
    <location>
        <begin position="30"/>
        <end position="50"/>
    </location>
</feature>
<evidence type="ECO:0000313" key="2">
    <source>
        <dbReference type="EMBL" id="QHU35171.1"/>
    </source>
</evidence>
<proteinExistence type="predicted"/>
<evidence type="ECO:0000256" key="1">
    <source>
        <dbReference type="SAM" id="MobiDB-lite"/>
    </source>
</evidence>
<dbReference type="EMBL" id="MN740584">
    <property type="protein sequence ID" value="QHU35171.1"/>
    <property type="molecule type" value="Genomic_DNA"/>
</dbReference>
<accession>A0A6C0LZJ6</accession>
<reference evidence="2" key="1">
    <citation type="journal article" date="2020" name="Nature">
        <title>Giant virus diversity and host interactions through global metagenomics.</title>
        <authorList>
            <person name="Schulz F."/>
            <person name="Roux S."/>
            <person name="Paez-Espino D."/>
            <person name="Jungbluth S."/>
            <person name="Walsh D.A."/>
            <person name="Denef V.J."/>
            <person name="McMahon K.D."/>
            <person name="Konstantinidis K.T."/>
            <person name="Eloe-Fadrosh E.A."/>
            <person name="Kyrpides N.C."/>
            <person name="Woyke T."/>
        </authorList>
    </citation>
    <scope>NUCLEOTIDE SEQUENCE</scope>
    <source>
        <strain evidence="2">GVMAG-S-1017745-26</strain>
    </source>
</reference>
<sequence length="164" mass="18852">MPKTMKASDKILEILMRIESKVNKLEKKINNMTNTNSTVSKNTSTNNKTQSNKKKLIIKTGNVLLTRHPNGLIVSGDTYDKRGIIKKFSGWWTPEFKGWTVRENKYVEIKKELELSSKRFTEKISDKVLKIEEFDKKTSGNMINADTSTDINLPDDFDFISDDD</sequence>
<feature type="region of interest" description="Disordered" evidence="1">
    <location>
        <begin position="30"/>
        <end position="51"/>
    </location>
</feature>
<name>A0A6C0LZJ6_9ZZZZ</name>
<protein>
    <submittedName>
        <fullName evidence="2">Uncharacterized protein</fullName>
    </submittedName>
</protein>